<dbReference type="Proteomes" id="UP000682733">
    <property type="component" value="Unassembled WGS sequence"/>
</dbReference>
<protein>
    <submittedName>
        <fullName evidence="1">Uncharacterized protein</fullName>
    </submittedName>
</protein>
<accession>A0A8S2G8K6</accession>
<dbReference type="EMBL" id="CAJNOK010068035">
    <property type="protein sequence ID" value="CAF1656056.1"/>
    <property type="molecule type" value="Genomic_DNA"/>
</dbReference>
<dbReference type="AlphaFoldDB" id="A0A8S2G8K6"/>
<gene>
    <name evidence="1" type="ORF">OVA965_LOCUS45074</name>
    <name evidence="2" type="ORF">TMI583_LOCUS48253</name>
</gene>
<evidence type="ECO:0000313" key="2">
    <source>
        <dbReference type="EMBL" id="CAF4508313.1"/>
    </source>
</evidence>
<evidence type="ECO:0000313" key="3">
    <source>
        <dbReference type="Proteomes" id="UP000677228"/>
    </source>
</evidence>
<sequence>MVPTSERDWEFDRFNDGSKDLVTNAQYRRYNRFLTQHKQSLKRIEESLGSNITDAWDFDLNPVELTVIILYSLIN</sequence>
<comment type="caution">
    <text evidence="1">The sequence shown here is derived from an EMBL/GenBank/DDBJ whole genome shotgun (WGS) entry which is preliminary data.</text>
</comment>
<organism evidence="1 3">
    <name type="scientific">Didymodactylos carnosus</name>
    <dbReference type="NCBI Taxonomy" id="1234261"/>
    <lineage>
        <taxon>Eukaryota</taxon>
        <taxon>Metazoa</taxon>
        <taxon>Spiralia</taxon>
        <taxon>Gnathifera</taxon>
        <taxon>Rotifera</taxon>
        <taxon>Eurotatoria</taxon>
        <taxon>Bdelloidea</taxon>
        <taxon>Philodinida</taxon>
        <taxon>Philodinidae</taxon>
        <taxon>Didymodactylos</taxon>
    </lineage>
</organism>
<proteinExistence type="predicted"/>
<reference evidence="1" key="1">
    <citation type="submission" date="2021-02" db="EMBL/GenBank/DDBJ databases">
        <authorList>
            <person name="Nowell W R."/>
        </authorList>
    </citation>
    <scope>NUCLEOTIDE SEQUENCE</scope>
</reference>
<evidence type="ECO:0000313" key="1">
    <source>
        <dbReference type="EMBL" id="CAF1656056.1"/>
    </source>
</evidence>
<name>A0A8S2G8K6_9BILA</name>
<dbReference type="Proteomes" id="UP000677228">
    <property type="component" value="Unassembled WGS sequence"/>
</dbReference>
<dbReference type="EMBL" id="CAJOBA010097421">
    <property type="protein sequence ID" value="CAF4508313.1"/>
    <property type="molecule type" value="Genomic_DNA"/>
</dbReference>